<organism evidence="12">
    <name type="scientific">hydrothermal vent metagenome</name>
    <dbReference type="NCBI Taxonomy" id="652676"/>
    <lineage>
        <taxon>unclassified sequences</taxon>
        <taxon>metagenomes</taxon>
        <taxon>ecological metagenomes</taxon>
    </lineage>
</organism>
<dbReference type="AlphaFoldDB" id="A0A1W1D5T2"/>
<evidence type="ECO:0000256" key="3">
    <source>
        <dbReference type="ARBA" id="ARBA00012438"/>
    </source>
</evidence>
<keyword evidence="5" id="KW-0808">Transferase</keyword>
<dbReference type="PROSITE" id="PS50109">
    <property type="entry name" value="HIS_KIN"/>
    <property type="match status" value="1"/>
</dbReference>
<dbReference type="SUPFAM" id="SSF47384">
    <property type="entry name" value="Homodimeric domain of signal transducing histidine kinase"/>
    <property type="match status" value="1"/>
</dbReference>
<dbReference type="EMBL" id="FPHP01000048">
    <property type="protein sequence ID" value="SFV75948.1"/>
    <property type="molecule type" value="Genomic_DNA"/>
</dbReference>
<dbReference type="InterPro" id="IPR036890">
    <property type="entry name" value="HATPase_C_sf"/>
</dbReference>
<dbReference type="PRINTS" id="PR00344">
    <property type="entry name" value="BCTRLSENSOR"/>
</dbReference>
<reference evidence="12" key="1">
    <citation type="submission" date="2016-10" db="EMBL/GenBank/DDBJ databases">
        <authorList>
            <person name="de Groot N.N."/>
        </authorList>
    </citation>
    <scope>NUCLEOTIDE SEQUENCE</scope>
</reference>
<evidence type="ECO:0000259" key="11">
    <source>
        <dbReference type="PROSITE" id="PS50109"/>
    </source>
</evidence>
<comment type="subcellular location">
    <subcellularLocation>
        <location evidence="2">Membrane</location>
        <topology evidence="2">Multi-pass membrane protein</topology>
    </subcellularLocation>
</comment>
<dbReference type="InterPro" id="IPR005467">
    <property type="entry name" value="His_kinase_dom"/>
</dbReference>
<protein>
    <recommendedName>
        <fullName evidence="3">histidine kinase</fullName>
        <ecNumber evidence="3">2.7.13.3</ecNumber>
    </recommendedName>
</protein>
<dbReference type="EC" id="2.7.13.3" evidence="3"/>
<evidence type="ECO:0000256" key="10">
    <source>
        <dbReference type="SAM" id="Phobius"/>
    </source>
</evidence>
<name>A0A1W1D5T2_9ZZZZ</name>
<evidence type="ECO:0000256" key="5">
    <source>
        <dbReference type="ARBA" id="ARBA00022679"/>
    </source>
</evidence>
<dbReference type="InterPro" id="IPR036097">
    <property type="entry name" value="HisK_dim/P_sf"/>
</dbReference>
<keyword evidence="7 12" id="KW-0418">Kinase</keyword>
<gene>
    <name evidence="12" type="ORF">MNB_SM-3-878</name>
</gene>
<dbReference type="GO" id="GO:0000155">
    <property type="term" value="F:phosphorelay sensor kinase activity"/>
    <property type="evidence" value="ECO:0007669"/>
    <property type="project" value="InterPro"/>
</dbReference>
<dbReference type="SMART" id="SM00388">
    <property type="entry name" value="HisKA"/>
    <property type="match status" value="1"/>
</dbReference>
<dbReference type="Gene3D" id="3.30.565.10">
    <property type="entry name" value="Histidine kinase-like ATPase, C-terminal domain"/>
    <property type="match status" value="1"/>
</dbReference>
<keyword evidence="4" id="KW-0597">Phosphoprotein</keyword>
<dbReference type="PANTHER" id="PTHR45528:SF12">
    <property type="entry name" value="SENSOR HISTIDINE KINASE ARSS"/>
    <property type="match status" value="1"/>
</dbReference>
<keyword evidence="6 10" id="KW-0812">Transmembrane</keyword>
<evidence type="ECO:0000256" key="9">
    <source>
        <dbReference type="ARBA" id="ARBA00023136"/>
    </source>
</evidence>
<evidence type="ECO:0000256" key="2">
    <source>
        <dbReference type="ARBA" id="ARBA00004141"/>
    </source>
</evidence>
<dbReference type="CDD" id="cd00082">
    <property type="entry name" value="HisKA"/>
    <property type="match status" value="1"/>
</dbReference>
<evidence type="ECO:0000256" key="4">
    <source>
        <dbReference type="ARBA" id="ARBA00022553"/>
    </source>
</evidence>
<evidence type="ECO:0000256" key="8">
    <source>
        <dbReference type="ARBA" id="ARBA00022989"/>
    </source>
</evidence>
<dbReference type="GO" id="GO:0016020">
    <property type="term" value="C:membrane"/>
    <property type="evidence" value="ECO:0007669"/>
    <property type="project" value="UniProtKB-SubCell"/>
</dbReference>
<evidence type="ECO:0000256" key="7">
    <source>
        <dbReference type="ARBA" id="ARBA00022777"/>
    </source>
</evidence>
<proteinExistence type="predicted"/>
<feature type="domain" description="Histidine kinase" evidence="11">
    <location>
        <begin position="154"/>
        <end position="348"/>
    </location>
</feature>
<feature type="transmembrane region" description="Helical" evidence="10">
    <location>
        <begin position="115"/>
        <end position="138"/>
    </location>
</feature>
<evidence type="ECO:0000313" key="12">
    <source>
        <dbReference type="EMBL" id="SFV75948.1"/>
    </source>
</evidence>
<dbReference type="SMART" id="SM00387">
    <property type="entry name" value="HATPase_c"/>
    <property type="match status" value="1"/>
</dbReference>
<dbReference type="Gene3D" id="1.10.287.130">
    <property type="match status" value="1"/>
</dbReference>
<comment type="catalytic activity">
    <reaction evidence="1">
        <text>ATP + protein L-histidine = ADP + protein N-phospho-L-histidine.</text>
        <dbReference type="EC" id="2.7.13.3"/>
    </reaction>
</comment>
<accession>A0A1W1D5T2</accession>
<dbReference type="Pfam" id="PF00512">
    <property type="entry name" value="HisKA"/>
    <property type="match status" value="1"/>
</dbReference>
<evidence type="ECO:0000256" key="6">
    <source>
        <dbReference type="ARBA" id="ARBA00022692"/>
    </source>
</evidence>
<dbReference type="InterPro" id="IPR050398">
    <property type="entry name" value="HssS/ArlS-like"/>
</dbReference>
<keyword evidence="9 10" id="KW-0472">Membrane</keyword>
<keyword evidence="8 10" id="KW-1133">Transmembrane helix</keyword>
<feature type="transmembrane region" description="Helical" evidence="10">
    <location>
        <begin position="12"/>
        <end position="30"/>
    </location>
</feature>
<dbReference type="InterPro" id="IPR003594">
    <property type="entry name" value="HATPase_dom"/>
</dbReference>
<dbReference type="PANTHER" id="PTHR45528">
    <property type="entry name" value="SENSOR HISTIDINE KINASE CPXA"/>
    <property type="match status" value="1"/>
</dbReference>
<dbReference type="InterPro" id="IPR004358">
    <property type="entry name" value="Sig_transdc_His_kin-like_C"/>
</dbReference>
<dbReference type="InterPro" id="IPR003661">
    <property type="entry name" value="HisK_dim/P_dom"/>
</dbReference>
<sequence>MKKVEIESLIKSFLLFFISQMIFLSILFGVEYNKEKHILKEKIFNEMRVCSYNLQCKKFQIDFSKKGAFELYKLFQKNGELSSYFPINQSSKYILKIYLKKEHYLQEQKKIQKKLLFQFFQLSLVLVLLSIFFAFYTLSPLRNALKMTEEFIKDILHDFNTPLSVMRLNTSLLKNNCKDNKKIQRIENAMQNILNLQANLKAYLMEHHLQQETISLKPFLQERIALIDKKYSDIHFIIDINKDINITINKSAFGRIIDNLLSNGAKYNKPNGEVKITLQNTHLIISDTGKGIKNPHKIFDRFYKEQDRGIGIGLHIVKKLCEELQIKISVQSDIDKGSRFSLDLKKYLS</sequence>
<dbReference type="Pfam" id="PF02518">
    <property type="entry name" value="HATPase_c"/>
    <property type="match status" value="1"/>
</dbReference>
<evidence type="ECO:0000256" key="1">
    <source>
        <dbReference type="ARBA" id="ARBA00000085"/>
    </source>
</evidence>
<dbReference type="SUPFAM" id="SSF55874">
    <property type="entry name" value="ATPase domain of HSP90 chaperone/DNA topoisomerase II/histidine kinase"/>
    <property type="match status" value="1"/>
</dbReference>